<dbReference type="SUPFAM" id="SSF53335">
    <property type="entry name" value="S-adenosyl-L-methionine-dependent methyltransferases"/>
    <property type="match status" value="1"/>
</dbReference>
<evidence type="ECO:0000259" key="1">
    <source>
        <dbReference type="Pfam" id="PF10119"/>
    </source>
</evidence>
<dbReference type="InterPro" id="IPR018773">
    <property type="entry name" value="MeTrfase_reg_dom_prd"/>
</dbReference>
<dbReference type="OrthoDB" id="323463at2"/>
<dbReference type="EMBL" id="JACHXS010000004">
    <property type="protein sequence ID" value="MBB3221638.1"/>
    <property type="molecule type" value="Genomic_DNA"/>
</dbReference>
<evidence type="ECO:0000313" key="3">
    <source>
        <dbReference type="EMBL" id="QCP09132.1"/>
    </source>
</evidence>
<accession>A0A4P8HLF4</accession>
<gene>
    <name evidence="3" type="ORF">FCL38_00780</name>
    <name evidence="2" type="ORF">FHS02_002448</name>
</gene>
<keyword evidence="4" id="KW-1185">Reference proteome</keyword>
<keyword evidence="2" id="KW-0808">Transferase</keyword>
<dbReference type="Gene3D" id="3.40.50.150">
    <property type="entry name" value="Vaccinia Virus protein VP39"/>
    <property type="match status" value="1"/>
</dbReference>
<reference evidence="2 5" key="2">
    <citation type="submission" date="2020-08" db="EMBL/GenBank/DDBJ databases">
        <title>Genomic Encyclopedia of Type Strains, Phase III (KMG-III): the genomes of soil and plant-associated and newly described type strains.</title>
        <authorList>
            <person name="Whitman W."/>
        </authorList>
    </citation>
    <scope>NUCLEOTIDE SEQUENCE [LARGE SCALE GENOMIC DNA]</scope>
    <source>
        <strain evidence="2 5">CECT 7753</strain>
    </source>
</reference>
<keyword evidence="2" id="KW-0489">Methyltransferase</keyword>
<dbReference type="InterPro" id="IPR029063">
    <property type="entry name" value="SAM-dependent_MTases_sf"/>
</dbReference>
<dbReference type="Proteomes" id="UP000298763">
    <property type="component" value="Chromosome"/>
</dbReference>
<evidence type="ECO:0000313" key="2">
    <source>
        <dbReference type="EMBL" id="MBB3221638.1"/>
    </source>
</evidence>
<name>A0A4P8HLF4_9BURK</name>
<evidence type="ECO:0000313" key="5">
    <source>
        <dbReference type="Proteomes" id="UP000584325"/>
    </source>
</evidence>
<organism evidence="2 5">
    <name type="scientific">Pseudoduganella umbonata</name>
    <dbReference type="NCBI Taxonomy" id="864828"/>
    <lineage>
        <taxon>Bacteria</taxon>
        <taxon>Pseudomonadati</taxon>
        <taxon>Pseudomonadota</taxon>
        <taxon>Betaproteobacteria</taxon>
        <taxon>Burkholderiales</taxon>
        <taxon>Oxalobacteraceae</taxon>
        <taxon>Telluria group</taxon>
        <taxon>Pseudoduganella</taxon>
    </lineage>
</organism>
<dbReference type="GO" id="GO:0008168">
    <property type="term" value="F:methyltransferase activity"/>
    <property type="evidence" value="ECO:0007669"/>
    <property type="project" value="UniProtKB-KW"/>
</dbReference>
<dbReference type="AlphaFoldDB" id="A0A4P8HLF4"/>
<reference evidence="3 4" key="1">
    <citation type="submission" date="2019-05" db="EMBL/GenBank/DDBJ databases">
        <title>Draft Genome Sequences of Six Type Strains of the Genus Massilia.</title>
        <authorList>
            <person name="Miess H."/>
            <person name="Frediansyhah A."/>
            <person name="Gross H."/>
        </authorList>
    </citation>
    <scope>NUCLEOTIDE SEQUENCE [LARGE SCALE GENOMIC DNA]</scope>
    <source>
        <strain evidence="3 4">DSMZ 26121</strain>
    </source>
</reference>
<feature type="domain" description="Methyltransferase regulatory" evidence="1">
    <location>
        <begin position="216"/>
        <end position="299"/>
    </location>
</feature>
<dbReference type="GO" id="GO:0032259">
    <property type="term" value="P:methylation"/>
    <property type="evidence" value="ECO:0007669"/>
    <property type="project" value="UniProtKB-KW"/>
</dbReference>
<dbReference type="RefSeq" id="WP_137312021.1">
    <property type="nucleotide sequence ID" value="NZ_CP040017.1"/>
</dbReference>
<dbReference type="Pfam" id="PF10119">
    <property type="entry name" value="MethyTransf_Reg"/>
    <property type="match status" value="1"/>
</dbReference>
<dbReference type="Proteomes" id="UP000584325">
    <property type="component" value="Unassembled WGS sequence"/>
</dbReference>
<evidence type="ECO:0000313" key="4">
    <source>
        <dbReference type="Proteomes" id="UP000298763"/>
    </source>
</evidence>
<dbReference type="EMBL" id="CP040017">
    <property type="protein sequence ID" value="QCP09132.1"/>
    <property type="molecule type" value="Genomic_DNA"/>
</dbReference>
<proteinExistence type="predicted"/>
<protein>
    <submittedName>
        <fullName evidence="2 3">Methyltransferase</fullName>
    </submittedName>
</protein>
<sequence>MSDWTAGYVADVGYTFGTYAELNPQRIKLAFLMAGLVPPENGTACELGFGQGMSVNIHAAASVTEWHGTDFNPSQAGFARELAAASGANLHLNDQAFSEFCLRTDLPEFDFIGLHGIFSWISDENRRIIVDFVRRKLKVGGVLYISYNTQPGWAGMAPVRDLLTEHANVMGAAGSGSLARVDQSFNFVERLFATDPLFVRANPNAKLRFEKAKEQNRAYLAHEYFNRDWVPIGFAHMARWLEPAKLTYACSAHYHDHIDAINLSPEQQKLVAEIGDTHFAQTVRDFIVNQTFRRDYWVRGARRLSPLDQEERLNACRIVMLTSREQVALKITSPRGDVTLQETVYGPLLDMLADQGTHTIGELSERGAREHQVNKLQVLQAVFILAGSGKVAVLQDDDVIARAAPQAQKLNLHLCTLAKSSTDFHEFALPATGGSMTVDRFQQLFTLARAQSGKDDVEAWASFAASVLARQGQRIVIDGKPVESDEMQLRELTKRAVQFRDHTLPMLRKLGAVA</sequence>